<reference evidence="2 3" key="1">
    <citation type="submission" date="2024-09" db="EMBL/GenBank/DDBJ databases">
        <title>The Natural Products Discovery Center: Release of the First 8490 Sequenced Strains for Exploring Actinobacteria Biosynthetic Diversity.</title>
        <authorList>
            <person name="Kalkreuter E."/>
            <person name="Kautsar S.A."/>
            <person name="Yang D."/>
            <person name="Bader C.D."/>
            <person name="Teijaro C.N."/>
            <person name="Fluegel L."/>
            <person name="Davis C.M."/>
            <person name="Simpson J.R."/>
            <person name="Lauterbach L."/>
            <person name="Steele A.D."/>
            <person name="Gui C."/>
            <person name="Meng S."/>
            <person name="Li G."/>
            <person name="Viehrig K."/>
            <person name="Ye F."/>
            <person name="Su P."/>
            <person name="Kiefer A.F."/>
            <person name="Nichols A."/>
            <person name="Cepeda A.J."/>
            <person name="Yan W."/>
            <person name="Fan B."/>
            <person name="Jiang Y."/>
            <person name="Adhikari A."/>
            <person name="Zheng C.-J."/>
            <person name="Schuster L."/>
            <person name="Cowan T.M."/>
            <person name="Smanski M.J."/>
            <person name="Chevrette M.G."/>
            <person name="De Carvalho L.P.S."/>
            <person name="Shen B."/>
        </authorList>
    </citation>
    <scope>NUCLEOTIDE SEQUENCE [LARGE SCALE GENOMIC DNA]</scope>
    <source>
        <strain evidence="2 3">NPDC056472</strain>
    </source>
</reference>
<dbReference type="Proteomes" id="UP001600424">
    <property type="component" value="Unassembled WGS sequence"/>
</dbReference>
<evidence type="ECO:0000313" key="3">
    <source>
        <dbReference type="Proteomes" id="UP001600424"/>
    </source>
</evidence>
<feature type="region of interest" description="Disordered" evidence="1">
    <location>
        <begin position="44"/>
        <end position="108"/>
    </location>
</feature>
<keyword evidence="3" id="KW-1185">Reference proteome</keyword>
<comment type="caution">
    <text evidence="2">The sequence shown here is derived from an EMBL/GenBank/DDBJ whole genome shotgun (WGS) entry which is preliminary data.</text>
</comment>
<dbReference type="RefSeq" id="WP_386251074.1">
    <property type="nucleotide sequence ID" value="NZ_JBHTRV010000011.1"/>
</dbReference>
<name>A0ABW6IUY0_STRWE</name>
<feature type="region of interest" description="Disordered" evidence="1">
    <location>
        <begin position="1"/>
        <end position="24"/>
    </location>
</feature>
<dbReference type="EMBL" id="JBHTRV010000011">
    <property type="protein sequence ID" value="MFE5981453.1"/>
    <property type="molecule type" value="Genomic_DNA"/>
</dbReference>
<evidence type="ECO:0000256" key="1">
    <source>
        <dbReference type="SAM" id="MobiDB-lite"/>
    </source>
</evidence>
<proteinExistence type="predicted"/>
<evidence type="ECO:0000313" key="2">
    <source>
        <dbReference type="EMBL" id="MFE5981453.1"/>
    </source>
</evidence>
<sequence>MQAPDDQERAHALSEALADRADRDAGFREGLDAWWEQARRVGDAGGGTVNNSVSGGTQSGPVLQGRDFSVTFTTAVSPGAAPGPGAHPASAGGEGGEGAAGVVEDPPA</sequence>
<feature type="compositionally biased region" description="Low complexity" evidence="1">
    <location>
        <begin position="75"/>
        <end position="91"/>
    </location>
</feature>
<gene>
    <name evidence="2" type="ORF">ACFQ63_17310</name>
</gene>
<accession>A0ABW6IUY0</accession>
<organism evidence="2 3">
    <name type="scientific">Streptomyces wedmorensis</name>
    <dbReference type="NCBI Taxonomy" id="43759"/>
    <lineage>
        <taxon>Bacteria</taxon>
        <taxon>Bacillati</taxon>
        <taxon>Actinomycetota</taxon>
        <taxon>Actinomycetes</taxon>
        <taxon>Kitasatosporales</taxon>
        <taxon>Streptomycetaceae</taxon>
        <taxon>Streptomyces</taxon>
    </lineage>
</organism>
<protein>
    <submittedName>
        <fullName evidence="2">Uncharacterized protein</fullName>
    </submittedName>
</protein>